<dbReference type="Pfam" id="PF00328">
    <property type="entry name" value="His_Phos_2"/>
    <property type="match status" value="1"/>
</dbReference>
<dbReference type="InterPro" id="IPR029033">
    <property type="entry name" value="His_PPase_superfam"/>
</dbReference>
<keyword evidence="3" id="KW-1185">Reference proteome</keyword>
<dbReference type="InterPro" id="IPR033379">
    <property type="entry name" value="Acid_Pase_AS"/>
</dbReference>
<keyword evidence="1" id="KW-0732">Signal</keyword>
<feature type="chain" id="PRO_5015487997" evidence="1">
    <location>
        <begin position="20"/>
        <end position="402"/>
    </location>
</feature>
<feature type="signal peptide" evidence="1">
    <location>
        <begin position="1"/>
        <end position="19"/>
    </location>
</feature>
<evidence type="ECO:0000313" key="3">
    <source>
        <dbReference type="Proteomes" id="UP000245890"/>
    </source>
</evidence>
<organism evidence="2 3">
    <name type="scientific">Sphingomonas pokkalii</name>
    <dbReference type="NCBI Taxonomy" id="2175090"/>
    <lineage>
        <taxon>Bacteria</taxon>
        <taxon>Pseudomonadati</taxon>
        <taxon>Pseudomonadota</taxon>
        <taxon>Alphaproteobacteria</taxon>
        <taxon>Sphingomonadales</taxon>
        <taxon>Sphingomonadaceae</taxon>
        <taxon>Sphingomonas</taxon>
    </lineage>
</organism>
<comment type="caution">
    <text evidence="2">The sequence shown here is derived from an EMBL/GenBank/DDBJ whole genome shotgun (WGS) entry which is preliminary data.</text>
</comment>
<dbReference type="AlphaFoldDB" id="A0A2U0SIY4"/>
<dbReference type="PROSITE" id="PS00616">
    <property type="entry name" value="HIS_ACID_PHOSPHAT_1"/>
    <property type="match status" value="1"/>
</dbReference>
<dbReference type="EMBL" id="QENQ01000001">
    <property type="protein sequence ID" value="PVX31282.1"/>
    <property type="molecule type" value="Genomic_DNA"/>
</dbReference>
<dbReference type="SUPFAM" id="SSF53254">
    <property type="entry name" value="Phosphoglycerate mutase-like"/>
    <property type="match status" value="1"/>
</dbReference>
<evidence type="ECO:0000256" key="1">
    <source>
        <dbReference type="SAM" id="SignalP"/>
    </source>
</evidence>
<evidence type="ECO:0000313" key="2">
    <source>
        <dbReference type="EMBL" id="PVX31282.1"/>
    </source>
</evidence>
<dbReference type="CDD" id="cd07061">
    <property type="entry name" value="HP_HAP_like"/>
    <property type="match status" value="1"/>
</dbReference>
<protein>
    <submittedName>
        <fullName evidence="2">Histidine-type phosphatase</fullName>
    </submittedName>
</protein>
<dbReference type="Proteomes" id="UP000245890">
    <property type="component" value="Unassembled WGS sequence"/>
</dbReference>
<proteinExistence type="predicted"/>
<dbReference type="Gene3D" id="3.40.50.1240">
    <property type="entry name" value="Phosphoglycerate mutase-like"/>
    <property type="match status" value="2"/>
</dbReference>
<accession>A0A2U0SIY4</accession>
<dbReference type="OrthoDB" id="395886at2"/>
<gene>
    <name evidence="2" type="ORF">DD559_02460</name>
</gene>
<dbReference type="InterPro" id="IPR000560">
    <property type="entry name" value="His_Pase_clade-2"/>
</dbReference>
<reference evidence="2 3" key="1">
    <citation type="submission" date="2018-05" db="EMBL/GenBank/DDBJ databases">
        <title>Description of Sphingomonas pokkalii sp nov, isolated from the rhizosphere of saline tolerant pokkali rice and its draft genome analysis.</title>
        <authorList>
            <person name="Menon R."/>
            <person name="Kumari S."/>
            <person name="Rameshkumar N."/>
        </authorList>
    </citation>
    <scope>NUCLEOTIDE SEQUENCE [LARGE SCALE GENOMIC DNA]</scope>
    <source>
        <strain evidence="2 3">L3B27</strain>
    </source>
</reference>
<name>A0A2U0SIY4_9SPHN</name>
<sequence>MKLRIALGLALAMGSPAIAGTRPADPLVVDRVVVLMRHGVRPPTKAPAMPAEVTPDRWPDWPVRPGWLTPHGAAAVARLGSADGVAWRQYGLLPAKGCPVPAAIRIVADSDQRTIATAKAWAATLVPGCTLAIDHRPQDEPDPRFSAIESGKAPLDPARADAAVAAEVGPGGFAALDARYRPLLTRLDTILCGTPRPGCGVSATPTGVAPARADKRPKLTGALDRASTAAQILLLEAAEGKPMAEIGWGRATLADVTALGEFHALEFRILARPRDIAAANFAGLADIVRAGLADTGPRITMISGHDTNIANLGGLFAVHWQVPGFAADDPVPGGALILERLHDKAGTRYVRIRYRAQTLEQLRSARPLGIHGPHDRILSIPGCNARGQAGLCTLDAALAKLG</sequence>